<dbReference type="OrthoDB" id="91750at2157"/>
<dbReference type="STRING" id="163003.CL1_1900"/>
<keyword evidence="2" id="KW-1185">Reference proteome</keyword>
<dbReference type="RefSeq" id="WP_014789726.1">
    <property type="nucleotide sequence ID" value="NC_018015.1"/>
</dbReference>
<proteinExistence type="predicted"/>
<dbReference type="KEGG" id="thm:CL1_1900"/>
<evidence type="ECO:0000313" key="1">
    <source>
        <dbReference type="EMBL" id="AFL96095.1"/>
    </source>
</evidence>
<sequence>MVTLTVEPPEYYPVIDKLFAGPIKDALEALGVELVDMKAGVKPVDRTIRVAFIFEVRKPETFLPAELDSILSGLLEKLAEDATKTFGRLYEARFQVVGFRVVEAAAETKKEGGRLIINCPDDIRRTIERLGKGLTIYLKDKRVKFQTLVLSMPSDGRPKLTVTLLLPEQTSQADKEALARELEYKASSYLRTLNADYIRVEARVLDPEDRAVGTVMGRIDKIEREAEELAEMEEVRELMSALGKTRGS</sequence>
<accession>I3ZWL1</accession>
<dbReference type="EMBL" id="CP003651">
    <property type="protein sequence ID" value="AFL96095.1"/>
    <property type="molecule type" value="Genomic_DNA"/>
</dbReference>
<dbReference type="GeneID" id="13037208"/>
<dbReference type="Proteomes" id="UP000006064">
    <property type="component" value="Chromosome"/>
</dbReference>
<dbReference type="AlphaFoldDB" id="I3ZWL1"/>
<reference evidence="1 2" key="1">
    <citation type="journal article" date="2012" name="J. Bacteriol.">
        <title>Complete Genome Sequence of the Hyperthermophilic Archaeon Thermococcus sp. Strain CL1, Isolated from a Paralvinella sp. Polychaete Worm Collected from a Hydrothermal Vent.</title>
        <authorList>
            <person name="Jung J.H."/>
            <person name="Holden J.F."/>
            <person name="Seo D.H."/>
            <person name="Park K.H."/>
            <person name="Shin H."/>
            <person name="Ryu S."/>
            <person name="Lee J.H."/>
            <person name="Park C.S."/>
        </authorList>
    </citation>
    <scope>NUCLEOTIDE SEQUENCE [LARGE SCALE GENOMIC DNA]</scope>
    <source>
        <strain evidence="2">DSM 27260 / KACC 17922 / CL1</strain>
    </source>
</reference>
<protein>
    <submittedName>
        <fullName evidence="1">Uncharacterized protein</fullName>
    </submittedName>
</protein>
<organism evidence="1 2">
    <name type="scientific">Thermococcus cleftensis (strain DSM 27260 / KACC 17922 / CL1)</name>
    <dbReference type="NCBI Taxonomy" id="163003"/>
    <lineage>
        <taxon>Archaea</taxon>
        <taxon>Methanobacteriati</taxon>
        <taxon>Methanobacteriota</taxon>
        <taxon>Thermococci</taxon>
        <taxon>Thermococcales</taxon>
        <taxon>Thermococcaceae</taxon>
        <taxon>Thermococcus</taxon>
    </lineage>
</organism>
<evidence type="ECO:0000313" key="2">
    <source>
        <dbReference type="Proteomes" id="UP000006064"/>
    </source>
</evidence>
<gene>
    <name evidence="1" type="ORF">CL1_1900</name>
</gene>
<name>I3ZWL1_THECF</name>
<dbReference type="HOGENOM" id="CLU_1127136_0_0_2"/>